<dbReference type="PANTHER" id="PTHR47429">
    <property type="entry name" value="PROTEIN TWIN LOV 1"/>
    <property type="match status" value="1"/>
</dbReference>
<evidence type="ECO:0000259" key="4">
    <source>
        <dbReference type="PROSITE" id="PS50109"/>
    </source>
</evidence>
<evidence type="ECO:0000313" key="8">
    <source>
        <dbReference type="Proteomes" id="UP000263012"/>
    </source>
</evidence>
<dbReference type="GO" id="GO:0016301">
    <property type="term" value="F:kinase activity"/>
    <property type="evidence" value="ECO:0007669"/>
    <property type="project" value="UniProtKB-KW"/>
</dbReference>
<dbReference type="Proteomes" id="UP000263012">
    <property type="component" value="Chromosome"/>
</dbReference>
<dbReference type="OrthoDB" id="200505at2157"/>
<dbReference type="PROSITE" id="PS50109">
    <property type="entry name" value="HIS_KIN"/>
    <property type="match status" value="1"/>
</dbReference>
<dbReference type="AlphaFoldDB" id="A0A343TIY3"/>
<keyword evidence="1" id="KW-0285">Flavoprotein</keyword>
<proteinExistence type="predicted"/>
<keyword evidence="2" id="KW-0288">FMN</keyword>
<dbReference type="Gene3D" id="3.30.450.20">
    <property type="entry name" value="PAS domain"/>
    <property type="match status" value="2"/>
</dbReference>
<evidence type="ECO:0000313" key="7">
    <source>
        <dbReference type="EMBL" id="AUX09055.1"/>
    </source>
</evidence>
<gene>
    <name evidence="7" type="ORF">AArcSl_1425</name>
</gene>
<dbReference type="SUPFAM" id="SSF55785">
    <property type="entry name" value="PYP-like sensor domain (PAS domain)"/>
    <property type="match status" value="2"/>
</dbReference>
<dbReference type="CDD" id="cd00130">
    <property type="entry name" value="PAS"/>
    <property type="match status" value="2"/>
</dbReference>
<dbReference type="NCBIfam" id="TIGR00229">
    <property type="entry name" value="sensory_box"/>
    <property type="match status" value="2"/>
</dbReference>
<organism evidence="7 8">
    <name type="scientific">Halalkaliarchaeum desulfuricum</name>
    <dbReference type="NCBI Taxonomy" id="2055893"/>
    <lineage>
        <taxon>Archaea</taxon>
        <taxon>Methanobacteriati</taxon>
        <taxon>Methanobacteriota</taxon>
        <taxon>Stenosarchaea group</taxon>
        <taxon>Halobacteria</taxon>
        <taxon>Halobacteriales</taxon>
        <taxon>Haloferacaceae</taxon>
        <taxon>Halalkaliarchaeum</taxon>
    </lineage>
</organism>
<dbReference type="InterPro" id="IPR003594">
    <property type="entry name" value="HATPase_dom"/>
</dbReference>
<dbReference type="InterPro" id="IPR000700">
    <property type="entry name" value="PAS-assoc_C"/>
</dbReference>
<dbReference type="SMART" id="SM00086">
    <property type="entry name" value="PAC"/>
    <property type="match status" value="2"/>
</dbReference>
<feature type="domain" description="PAC" evidence="6">
    <location>
        <begin position="351"/>
        <end position="403"/>
    </location>
</feature>
<dbReference type="SMART" id="SM00387">
    <property type="entry name" value="HATPase_c"/>
    <property type="match status" value="1"/>
</dbReference>
<dbReference type="InterPro" id="IPR005467">
    <property type="entry name" value="His_kinase_dom"/>
</dbReference>
<evidence type="ECO:0000259" key="5">
    <source>
        <dbReference type="PROSITE" id="PS50112"/>
    </source>
</evidence>
<protein>
    <submittedName>
        <fullName evidence="7">PAS/PAC sensor signal transduction histidine kinase</fullName>
    </submittedName>
</protein>
<evidence type="ECO:0000256" key="3">
    <source>
        <dbReference type="ARBA" id="ARBA00022991"/>
    </source>
</evidence>
<reference evidence="8" key="1">
    <citation type="submission" date="2017-11" db="EMBL/GenBank/DDBJ databases">
        <title>Phenotypic and genomic properties of facultatively anaerobic sulfur-reducing natronoarchaea from hypersaline soda lakes.</title>
        <authorList>
            <person name="Sorokin D.Y."/>
            <person name="Kublanov I.V."/>
            <person name="Roman P."/>
            <person name="Sinninghe Damste J.S."/>
            <person name="Golyshin P.N."/>
            <person name="Rojo D."/>
            <person name="Ciordia S."/>
            <person name="Mena M.D.C."/>
            <person name="Ferrer M."/>
            <person name="Messina E."/>
            <person name="Smedile F."/>
            <person name="La Spada G."/>
            <person name="La Cono V."/>
            <person name="Yakimov M.M."/>
        </authorList>
    </citation>
    <scope>NUCLEOTIDE SEQUENCE [LARGE SCALE GENOMIC DNA]</scope>
    <source>
        <strain evidence="8">AArc-Sl</strain>
    </source>
</reference>
<dbReference type="Pfam" id="PF08447">
    <property type="entry name" value="PAS_3"/>
    <property type="match status" value="1"/>
</dbReference>
<dbReference type="SMART" id="SM00091">
    <property type="entry name" value="PAS"/>
    <property type="match status" value="2"/>
</dbReference>
<feature type="domain" description="PAC" evidence="6">
    <location>
        <begin position="227"/>
        <end position="278"/>
    </location>
</feature>
<keyword evidence="7" id="KW-0418">Kinase</keyword>
<dbReference type="InterPro" id="IPR036890">
    <property type="entry name" value="HATPase_C_sf"/>
</dbReference>
<dbReference type="Gene3D" id="2.10.70.100">
    <property type="match status" value="1"/>
</dbReference>
<dbReference type="EMBL" id="CP025066">
    <property type="protein sequence ID" value="AUX09055.1"/>
    <property type="molecule type" value="Genomic_DNA"/>
</dbReference>
<evidence type="ECO:0000256" key="1">
    <source>
        <dbReference type="ARBA" id="ARBA00022630"/>
    </source>
</evidence>
<dbReference type="Pfam" id="PF02518">
    <property type="entry name" value="HATPase_c"/>
    <property type="match status" value="1"/>
</dbReference>
<dbReference type="InterPro" id="IPR013655">
    <property type="entry name" value="PAS_fold_3"/>
</dbReference>
<feature type="domain" description="PAS" evidence="5">
    <location>
        <begin position="180"/>
        <end position="224"/>
    </location>
</feature>
<dbReference type="PANTHER" id="PTHR47429:SF2">
    <property type="entry name" value="PROTEIN TWIN LOV 1"/>
    <property type="match status" value="1"/>
</dbReference>
<name>A0A343TIY3_9EURY</name>
<dbReference type="InterPro" id="IPR001610">
    <property type="entry name" value="PAC"/>
</dbReference>
<evidence type="ECO:0000259" key="6">
    <source>
        <dbReference type="PROSITE" id="PS50113"/>
    </source>
</evidence>
<dbReference type="PROSITE" id="PS50112">
    <property type="entry name" value="PAS"/>
    <property type="match status" value="2"/>
</dbReference>
<keyword evidence="8" id="KW-1185">Reference proteome</keyword>
<dbReference type="Pfam" id="PF13426">
    <property type="entry name" value="PAS_9"/>
    <property type="match status" value="1"/>
</dbReference>
<keyword evidence="7" id="KW-0808">Transferase</keyword>
<dbReference type="GeneID" id="37877774"/>
<dbReference type="InterPro" id="IPR035965">
    <property type="entry name" value="PAS-like_dom_sf"/>
</dbReference>
<dbReference type="Gene3D" id="3.30.565.10">
    <property type="entry name" value="Histidine kinase-like ATPase, C-terminal domain"/>
    <property type="match status" value="1"/>
</dbReference>
<sequence>MEHHMNTANEIDSRDRVLPLLSESGDRRLVTEWIEEHPSYEPVDLTGRLEDTAFDVCILDMAAFQEHLPALRAKKSAAAPVMLPYLLLLEESAPEVIDIDGGELADNVVTESIDEIVIMPIQQAELHWRLAALLRLREQSLALRRRKRNLKRQVDLFEKAQEIAHVGAWEYDLRTNEHSWTEEVYKIYDLPEERTLTAEESIEYYHPDDRDTIREAFWGAVEEGESYDVEVRLITAEGDQRWARTRGEPQHEDGEVVRVRGTIQDITDRKQREQRLQRQSRAIAEAPVGITISDPDQEDNPLIYANDAFAELTGYPREEILGENCRFLQGEDTDSARVAQIREAIDNEEPITIEIRNYRKDGTEFWNRLEIAPVSNDEGEVINFVGFQQDVTERRLRDQHLETISRVLRHNLRNDMNVIQGFAERIHAETSGEIAQSAVDIVEMSYGLLELADKERAITEVLLEDAVAKELSLKSVLQHVVSRVESDYPEATISVECREDVTVRAAARFEEALIELLENGIIHTDSDSPEVAITVIRSDGTTHIDIADTGPQIPEMEQNILEENVRQTSVYHGGGLGLWLVKLITTRSGGTITVHENIPTGNIVRITFHQ</sequence>
<accession>A0A343TIY3</accession>
<dbReference type="SUPFAM" id="SSF55874">
    <property type="entry name" value="ATPase domain of HSP90 chaperone/DNA topoisomerase II/histidine kinase"/>
    <property type="match status" value="1"/>
</dbReference>
<feature type="domain" description="Histidine kinase" evidence="4">
    <location>
        <begin position="407"/>
        <end position="610"/>
    </location>
</feature>
<feature type="domain" description="PAS" evidence="5">
    <location>
        <begin position="275"/>
        <end position="348"/>
    </location>
</feature>
<dbReference type="InterPro" id="IPR000014">
    <property type="entry name" value="PAS"/>
</dbReference>
<dbReference type="RefSeq" id="WP_119817007.1">
    <property type="nucleotide sequence ID" value="NZ_CP025066.1"/>
</dbReference>
<evidence type="ECO:0000256" key="2">
    <source>
        <dbReference type="ARBA" id="ARBA00022643"/>
    </source>
</evidence>
<dbReference type="KEGG" id="hdf:AArcSl_1425"/>
<dbReference type="PROSITE" id="PS50113">
    <property type="entry name" value="PAC"/>
    <property type="match status" value="2"/>
</dbReference>
<keyword evidence="3" id="KW-0157">Chromophore</keyword>